<dbReference type="Pfam" id="PF00155">
    <property type="entry name" value="Aminotran_1_2"/>
    <property type="match status" value="2"/>
</dbReference>
<evidence type="ECO:0000256" key="8">
    <source>
        <dbReference type="ARBA" id="ARBA00023102"/>
    </source>
</evidence>
<keyword evidence="7" id="KW-0663">Pyridoxal phosphate</keyword>
<dbReference type="PANTHER" id="PTHR43643">
    <property type="entry name" value="HISTIDINOL-PHOSPHATE AMINOTRANSFERASE 2"/>
    <property type="match status" value="1"/>
</dbReference>
<dbReference type="EMBL" id="JBHUEJ010000021">
    <property type="protein sequence ID" value="MFD1711212.1"/>
    <property type="molecule type" value="Genomic_DNA"/>
</dbReference>
<dbReference type="Gene3D" id="3.40.640.10">
    <property type="entry name" value="Type I PLP-dependent aspartate aminotransferase-like (Major domain)"/>
    <property type="match status" value="1"/>
</dbReference>
<dbReference type="Gene3D" id="3.90.1150.10">
    <property type="entry name" value="Aspartate Aminotransferase, domain 1"/>
    <property type="match status" value="1"/>
</dbReference>
<dbReference type="GO" id="GO:0008483">
    <property type="term" value="F:transaminase activity"/>
    <property type="evidence" value="ECO:0007669"/>
    <property type="project" value="UniProtKB-KW"/>
</dbReference>
<dbReference type="InterPro" id="IPR050106">
    <property type="entry name" value="HistidinolP_aminotransfase"/>
</dbReference>
<comment type="pathway">
    <text evidence="1">Amino-acid biosynthesis; L-histidine biosynthesis; L-histidine from 5-phospho-alpha-D-ribose 1-diphosphate: step 7/9.</text>
</comment>
<evidence type="ECO:0000313" key="12">
    <source>
        <dbReference type="Proteomes" id="UP001597304"/>
    </source>
</evidence>
<keyword evidence="8" id="KW-0368">Histidine biosynthesis</keyword>
<evidence type="ECO:0000256" key="9">
    <source>
        <dbReference type="ARBA" id="ARBA00047481"/>
    </source>
</evidence>
<sequence length="330" mass="34436">MRFLPLHGGADALGVPAHDFSTNANACGPCPCALAALSAADRSRYPDPTYTALRARIAEFHGVAADRVVFAASASEAIHRLSAMAARAGLRHAVLPAHGYGDYPRAAAVWGLQASAPNGFPALHWACEPASPLGTADAALAHWAAAPDVTESLRVIDMAYAPLRLDGNTTPTPPGAWQLWTPNKALGLTGVRAAYLLAPSANAAAALDALAPSWPLGADGVALLTAWASDEAQAWLRASLPTLRAWKATQMQLCAELGWAVHSGSLANFFVARPPLRDLPGALQALRAQGIKLRDTASFGLPGQVRLGVLPPASQNALREAWVGLGARYH</sequence>
<evidence type="ECO:0000256" key="5">
    <source>
        <dbReference type="ARBA" id="ARBA00022605"/>
    </source>
</evidence>
<reference evidence="12" key="1">
    <citation type="journal article" date="2019" name="Int. J. Syst. Evol. Microbiol.">
        <title>The Global Catalogue of Microorganisms (GCM) 10K type strain sequencing project: providing services to taxonomists for standard genome sequencing and annotation.</title>
        <authorList>
            <consortium name="The Broad Institute Genomics Platform"/>
            <consortium name="The Broad Institute Genome Sequencing Center for Infectious Disease"/>
            <person name="Wu L."/>
            <person name="Ma J."/>
        </authorList>
    </citation>
    <scope>NUCLEOTIDE SEQUENCE [LARGE SCALE GENOMIC DNA]</scope>
    <source>
        <strain evidence="12">LMG 29247</strain>
    </source>
</reference>
<evidence type="ECO:0000256" key="1">
    <source>
        <dbReference type="ARBA" id="ARBA00005011"/>
    </source>
</evidence>
<evidence type="ECO:0000313" key="11">
    <source>
        <dbReference type="EMBL" id="MFD1711212.1"/>
    </source>
</evidence>
<evidence type="ECO:0000256" key="3">
    <source>
        <dbReference type="ARBA" id="ARBA00012748"/>
    </source>
</evidence>
<feature type="domain" description="Aminotransferase class I/classII large" evidence="10">
    <location>
        <begin position="126"/>
        <end position="319"/>
    </location>
</feature>
<gene>
    <name evidence="11" type="ORF">ACFSF0_11370</name>
</gene>
<dbReference type="PANTHER" id="PTHR43643:SF6">
    <property type="entry name" value="HISTIDINOL-PHOSPHATE AMINOTRANSFERASE"/>
    <property type="match status" value="1"/>
</dbReference>
<keyword evidence="5" id="KW-0028">Amino-acid biosynthesis</keyword>
<evidence type="ECO:0000256" key="4">
    <source>
        <dbReference type="ARBA" id="ARBA00022576"/>
    </source>
</evidence>
<evidence type="ECO:0000256" key="6">
    <source>
        <dbReference type="ARBA" id="ARBA00022679"/>
    </source>
</evidence>
<evidence type="ECO:0000256" key="2">
    <source>
        <dbReference type="ARBA" id="ARBA00007970"/>
    </source>
</evidence>
<dbReference type="EC" id="2.6.1.9" evidence="3"/>
<protein>
    <recommendedName>
        <fullName evidence="3">histidinol-phosphate transaminase</fullName>
        <ecNumber evidence="3">2.6.1.9</ecNumber>
    </recommendedName>
</protein>
<accession>A0ABW4KT27</accession>
<dbReference type="Proteomes" id="UP001597304">
    <property type="component" value="Unassembled WGS sequence"/>
</dbReference>
<name>A0ABW4KT27_9BURK</name>
<dbReference type="RefSeq" id="WP_147913939.1">
    <property type="nucleotide sequence ID" value="NZ_JBHUEJ010000021.1"/>
</dbReference>
<dbReference type="InterPro" id="IPR015422">
    <property type="entry name" value="PyrdxlP-dep_Trfase_small"/>
</dbReference>
<dbReference type="InterPro" id="IPR004839">
    <property type="entry name" value="Aminotransferase_I/II_large"/>
</dbReference>
<comment type="caution">
    <text evidence="11">The sequence shown here is derived from an EMBL/GenBank/DDBJ whole genome shotgun (WGS) entry which is preliminary data.</text>
</comment>
<dbReference type="InterPro" id="IPR015421">
    <property type="entry name" value="PyrdxlP-dep_Trfase_major"/>
</dbReference>
<feature type="domain" description="Aminotransferase class I/classII large" evidence="10">
    <location>
        <begin position="19"/>
        <end position="111"/>
    </location>
</feature>
<keyword evidence="4 11" id="KW-0032">Aminotransferase</keyword>
<dbReference type="SUPFAM" id="SSF53383">
    <property type="entry name" value="PLP-dependent transferases"/>
    <property type="match status" value="1"/>
</dbReference>
<organism evidence="11 12">
    <name type="scientific">Ottowia flava</name>
    <dbReference type="NCBI Taxonomy" id="2675430"/>
    <lineage>
        <taxon>Bacteria</taxon>
        <taxon>Pseudomonadati</taxon>
        <taxon>Pseudomonadota</taxon>
        <taxon>Betaproteobacteria</taxon>
        <taxon>Burkholderiales</taxon>
        <taxon>Comamonadaceae</taxon>
        <taxon>Ottowia</taxon>
    </lineage>
</organism>
<keyword evidence="6" id="KW-0808">Transferase</keyword>
<proteinExistence type="inferred from homology"/>
<comment type="similarity">
    <text evidence="2">Belongs to the class-II pyridoxal-phosphate-dependent aminotransferase family. Histidinol-phosphate aminotransferase subfamily.</text>
</comment>
<dbReference type="InterPro" id="IPR015424">
    <property type="entry name" value="PyrdxlP-dep_Trfase"/>
</dbReference>
<comment type="catalytic activity">
    <reaction evidence="9">
        <text>L-histidinol phosphate + 2-oxoglutarate = 3-(imidazol-4-yl)-2-oxopropyl phosphate + L-glutamate</text>
        <dbReference type="Rhea" id="RHEA:23744"/>
        <dbReference type="ChEBI" id="CHEBI:16810"/>
        <dbReference type="ChEBI" id="CHEBI:29985"/>
        <dbReference type="ChEBI" id="CHEBI:57766"/>
        <dbReference type="ChEBI" id="CHEBI:57980"/>
        <dbReference type="EC" id="2.6.1.9"/>
    </reaction>
</comment>
<keyword evidence="12" id="KW-1185">Reference proteome</keyword>
<evidence type="ECO:0000256" key="7">
    <source>
        <dbReference type="ARBA" id="ARBA00022898"/>
    </source>
</evidence>
<evidence type="ECO:0000259" key="10">
    <source>
        <dbReference type="Pfam" id="PF00155"/>
    </source>
</evidence>